<sequence>MSDYWRWSGAETARNVRNGSVSASAVIRSSLDRLHAVNGKINAVVGFCDEEALETAAAIDGKVEMGEDPGILAGVPVTIKCNTDQAGHPSTNGLRLQKDLIAETDNPVVANLKKAGAVIVGRTNTPAFSLRWFTRNSLHGHTRNPHDPALTPGGSSGGASAATASGIGAIGHGTDIGGSVRYPAYACGLNGLRPSLGRIPAVNFTAPDRHIGAQIMAVSGPLARCMDDIQLGLAAMSQPDPRDAWYVPVSDDQPALPKRAALCCAPEGLDVDPVVVEALRDAAGRLRDDGWEVDEVDCPSLRTAAAIQAVLWVSDFRRSVMGAIEKEGDPDAIFVIEQLERHAGNYGVEPLMDALQTRFGLVRDWQTFLTRYPVLLLPVSGEKPFPDLLDIQSPESFDRVLEAQLTQVALPTLGIPALTVATGKDGTTPLGVQLVGPKYREDILIAAGRVLERARPAIEPIDPVTS</sequence>
<dbReference type="AlphaFoldDB" id="A0A7Y0HI79"/>
<dbReference type="PANTHER" id="PTHR11895:SF7">
    <property type="entry name" value="GLUTAMYL-TRNA(GLN) AMIDOTRANSFERASE SUBUNIT A, MITOCHONDRIAL"/>
    <property type="match status" value="1"/>
</dbReference>
<evidence type="ECO:0000256" key="1">
    <source>
        <dbReference type="ARBA" id="ARBA00009199"/>
    </source>
</evidence>
<dbReference type="PANTHER" id="PTHR11895">
    <property type="entry name" value="TRANSAMIDASE"/>
    <property type="match status" value="1"/>
</dbReference>
<reference evidence="4 5" key="1">
    <citation type="submission" date="2020-04" db="EMBL/GenBank/DDBJ databases">
        <title>Rhodospirillaceae bacterium KN72 isolated from deep sea.</title>
        <authorList>
            <person name="Zhang D.-C."/>
        </authorList>
    </citation>
    <scope>NUCLEOTIDE SEQUENCE [LARGE SCALE GENOMIC DNA]</scope>
    <source>
        <strain evidence="4 5">KN72</strain>
    </source>
</reference>
<dbReference type="InterPro" id="IPR023631">
    <property type="entry name" value="Amidase_dom"/>
</dbReference>
<dbReference type="PROSITE" id="PS00571">
    <property type="entry name" value="AMIDASES"/>
    <property type="match status" value="1"/>
</dbReference>
<dbReference type="Pfam" id="PF01425">
    <property type="entry name" value="Amidase"/>
    <property type="match status" value="1"/>
</dbReference>
<dbReference type="SUPFAM" id="SSF75304">
    <property type="entry name" value="Amidase signature (AS) enzymes"/>
    <property type="match status" value="1"/>
</dbReference>
<dbReference type="RefSeq" id="WP_169626607.1">
    <property type="nucleotide sequence ID" value="NZ_JABBNT010000005.1"/>
</dbReference>
<name>A0A7Y0HI79_9PROT</name>
<dbReference type="InterPro" id="IPR036928">
    <property type="entry name" value="AS_sf"/>
</dbReference>
<dbReference type="Proteomes" id="UP000539372">
    <property type="component" value="Unassembled WGS sequence"/>
</dbReference>
<dbReference type="EMBL" id="JABBNT010000005">
    <property type="protein sequence ID" value="NMM46239.1"/>
    <property type="molecule type" value="Genomic_DNA"/>
</dbReference>
<dbReference type="NCBIfam" id="NF005687">
    <property type="entry name" value="PRK07487.1"/>
    <property type="match status" value="1"/>
</dbReference>
<keyword evidence="5" id="KW-1185">Reference proteome</keyword>
<evidence type="ECO:0000256" key="2">
    <source>
        <dbReference type="SAM" id="MobiDB-lite"/>
    </source>
</evidence>
<comment type="similarity">
    <text evidence="1">Belongs to the amidase family.</text>
</comment>
<comment type="caution">
    <text evidence="4">The sequence shown here is derived from an EMBL/GenBank/DDBJ whole genome shotgun (WGS) entry which is preliminary data.</text>
</comment>
<evidence type="ECO:0000313" key="5">
    <source>
        <dbReference type="Proteomes" id="UP000539372"/>
    </source>
</evidence>
<evidence type="ECO:0000313" key="4">
    <source>
        <dbReference type="EMBL" id="NMM46239.1"/>
    </source>
</evidence>
<dbReference type="InterPro" id="IPR020556">
    <property type="entry name" value="Amidase_CS"/>
</dbReference>
<evidence type="ECO:0000259" key="3">
    <source>
        <dbReference type="Pfam" id="PF01425"/>
    </source>
</evidence>
<protein>
    <submittedName>
        <fullName evidence="4">Amidase family protein</fullName>
    </submittedName>
</protein>
<dbReference type="Gene3D" id="3.90.1300.10">
    <property type="entry name" value="Amidase signature (AS) domain"/>
    <property type="match status" value="1"/>
</dbReference>
<proteinExistence type="inferred from homology"/>
<feature type="region of interest" description="Disordered" evidence="2">
    <location>
        <begin position="139"/>
        <end position="162"/>
    </location>
</feature>
<gene>
    <name evidence="4" type="ORF">HH303_17240</name>
</gene>
<organism evidence="4 5">
    <name type="scientific">Pacificispira spongiicola</name>
    <dbReference type="NCBI Taxonomy" id="2729598"/>
    <lineage>
        <taxon>Bacteria</taxon>
        <taxon>Pseudomonadati</taxon>
        <taxon>Pseudomonadota</taxon>
        <taxon>Alphaproteobacteria</taxon>
        <taxon>Rhodospirillales</taxon>
        <taxon>Rhodospirillaceae</taxon>
        <taxon>Pacificispira</taxon>
    </lineage>
</organism>
<dbReference type="InterPro" id="IPR000120">
    <property type="entry name" value="Amidase"/>
</dbReference>
<accession>A0A7Y0HI79</accession>
<feature type="domain" description="Amidase" evidence="3">
    <location>
        <begin position="26"/>
        <end position="443"/>
    </location>
</feature>
<dbReference type="GO" id="GO:0003824">
    <property type="term" value="F:catalytic activity"/>
    <property type="evidence" value="ECO:0007669"/>
    <property type="project" value="InterPro"/>
</dbReference>